<proteinExistence type="predicted"/>
<feature type="domain" description="T6SS Phospholipase effector Tle1-like catalytic" evidence="1">
    <location>
        <begin position="4"/>
        <end position="277"/>
    </location>
</feature>
<evidence type="ECO:0000313" key="2">
    <source>
        <dbReference type="EMBL" id="MEL1263789.1"/>
    </source>
</evidence>
<dbReference type="Pfam" id="PF09994">
    <property type="entry name" value="T6SS_Tle1-like_cat"/>
    <property type="match status" value="1"/>
</dbReference>
<name>A0ABU9IXT3_9GAMM</name>
<sequence>MSKKRLAVFLDGTWNTPEDRTSVHRLYEKTIDGMAPDGVEQRTFYRTGVGTQVSERFSGGAFGVGLSRNVLDAYRWLVEHHAEDDEIYLFGFSRGAYTARSLGGVIVNCGLLRKGAALTPEALYERYRAGKAADPIYRLEFVQRTGERTLTDEEKRLLSDSRRVRIHALAVWDTVGALGVPWTAAPLVGKRSFYFHNTNPSTIYDHCYHALAIDEHRAPYKPTFWTRFTPEGKDPQADPHVAPPRIEQRWFVGAHSNVGGGYKGDRLCQLPLAWMQEKVAAHGLAFSSRFQTAPGDSGGTPVDSFAKFMKGIYRIARLGKRYYRQIGASSRQVKKGWSTSINETIDASVFAKYRNDPAYRPPNLQDWAKVRGIDLTTAAGDQKA</sequence>
<reference evidence="2 3" key="1">
    <citation type="submission" date="2024-04" db="EMBL/GenBank/DDBJ databases">
        <title>Draft genome sequence of Pseudoxanthomonas putridarboris WD12.</title>
        <authorList>
            <person name="Oh J."/>
        </authorList>
    </citation>
    <scope>NUCLEOTIDE SEQUENCE [LARGE SCALE GENOMIC DNA]</scope>
    <source>
        <strain evidence="2 3">WD12</strain>
    </source>
</reference>
<comment type="caution">
    <text evidence="2">The sequence shown here is derived from an EMBL/GenBank/DDBJ whole genome shotgun (WGS) entry which is preliminary data.</text>
</comment>
<dbReference type="SUPFAM" id="SSF53474">
    <property type="entry name" value="alpha/beta-Hydrolases"/>
    <property type="match status" value="1"/>
</dbReference>
<protein>
    <submittedName>
        <fullName evidence="2">DUF2235 domain-containing protein</fullName>
    </submittedName>
</protein>
<keyword evidence="3" id="KW-1185">Reference proteome</keyword>
<dbReference type="InterPro" id="IPR029058">
    <property type="entry name" value="AB_hydrolase_fold"/>
</dbReference>
<dbReference type="Proteomes" id="UP001459204">
    <property type="component" value="Unassembled WGS sequence"/>
</dbReference>
<dbReference type="RefSeq" id="WP_341724974.1">
    <property type="nucleotide sequence ID" value="NZ_JBBWWT010000002.1"/>
</dbReference>
<dbReference type="PANTHER" id="PTHR33840:SF1">
    <property type="entry name" value="TLE1 PHOSPHOLIPASE DOMAIN-CONTAINING PROTEIN"/>
    <property type="match status" value="1"/>
</dbReference>
<dbReference type="EMBL" id="JBBWWT010000002">
    <property type="protein sequence ID" value="MEL1263789.1"/>
    <property type="molecule type" value="Genomic_DNA"/>
</dbReference>
<gene>
    <name evidence="2" type="ORF">AAD027_05295</name>
</gene>
<dbReference type="InterPro" id="IPR018712">
    <property type="entry name" value="Tle1-like_cat"/>
</dbReference>
<evidence type="ECO:0000313" key="3">
    <source>
        <dbReference type="Proteomes" id="UP001459204"/>
    </source>
</evidence>
<dbReference type="PANTHER" id="PTHR33840">
    <property type="match status" value="1"/>
</dbReference>
<accession>A0ABU9IXT3</accession>
<evidence type="ECO:0000259" key="1">
    <source>
        <dbReference type="Pfam" id="PF09994"/>
    </source>
</evidence>
<organism evidence="2 3">
    <name type="scientific">Pseudoxanthomonas putridarboris</name>
    <dbReference type="NCBI Taxonomy" id="752605"/>
    <lineage>
        <taxon>Bacteria</taxon>
        <taxon>Pseudomonadati</taxon>
        <taxon>Pseudomonadota</taxon>
        <taxon>Gammaproteobacteria</taxon>
        <taxon>Lysobacterales</taxon>
        <taxon>Lysobacteraceae</taxon>
        <taxon>Pseudoxanthomonas</taxon>
    </lineage>
</organism>